<evidence type="ECO:0000256" key="4">
    <source>
        <dbReference type="ARBA" id="ARBA00022692"/>
    </source>
</evidence>
<keyword evidence="11" id="KW-1185">Reference proteome</keyword>
<evidence type="ECO:0000256" key="1">
    <source>
        <dbReference type="ARBA" id="ARBA00004651"/>
    </source>
</evidence>
<dbReference type="NCBIfam" id="TIGR01726">
    <property type="entry name" value="HEQRo_perm_3TM"/>
    <property type="match status" value="1"/>
</dbReference>
<dbReference type="PANTHER" id="PTHR30614">
    <property type="entry name" value="MEMBRANE COMPONENT OF AMINO ACID ABC TRANSPORTER"/>
    <property type="match status" value="1"/>
</dbReference>
<dbReference type="InterPro" id="IPR000515">
    <property type="entry name" value="MetI-like"/>
</dbReference>
<dbReference type="InterPro" id="IPR035906">
    <property type="entry name" value="MetI-like_sf"/>
</dbReference>
<dbReference type="InterPro" id="IPR010065">
    <property type="entry name" value="AA_ABC_transptr_permease_3TM"/>
</dbReference>
<keyword evidence="6 8" id="KW-1133">Transmembrane helix</keyword>
<comment type="caution">
    <text evidence="10">The sequence shown here is derived from an EMBL/GenBank/DDBJ whole genome shotgun (WGS) entry which is preliminary data.</text>
</comment>
<dbReference type="Gene3D" id="1.10.3720.10">
    <property type="entry name" value="MetI-like"/>
    <property type="match status" value="1"/>
</dbReference>
<evidence type="ECO:0000313" key="11">
    <source>
        <dbReference type="Proteomes" id="UP001233314"/>
    </source>
</evidence>
<reference evidence="10 11" key="1">
    <citation type="submission" date="2023-07" db="EMBL/GenBank/DDBJ databases">
        <title>Nocardioides sp. nov WY-20 isolated from soil.</title>
        <authorList>
            <person name="Liu B."/>
            <person name="Wan Y."/>
        </authorList>
    </citation>
    <scope>NUCLEOTIDE SEQUENCE [LARGE SCALE GENOMIC DNA]</scope>
    <source>
        <strain evidence="10 11">WY-20</strain>
    </source>
</reference>
<dbReference type="InterPro" id="IPR043429">
    <property type="entry name" value="ArtM/GltK/GlnP/TcyL/YhdX-like"/>
</dbReference>
<dbReference type="EMBL" id="JAUQTA010000001">
    <property type="protein sequence ID" value="MDO7868221.1"/>
    <property type="molecule type" value="Genomic_DNA"/>
</dbReference>
<protein>
    <submittedName>
        <fullName evidence="10">Amino acid ABC transporter permease</fullName>
    </submittedName>
</protein>
<keyword evidence="5" id="KW-0029">Amino-acid transport</keyword>
<evidence type="ECO:0000256" key="6">
    <source>
        <dbReference type="ARBA" id="ARBA00022989"/>
    </source>
</evidence>
<organism evidence="10 11">
    <name type="scientific">Nocardioides jiangxiensis</name>
    <dbReference type="NCBI Taxonomy" id="3064524"/>
    <lineage>
        <taxon>Bacteria</taxon>
        <taxon>Bacillati</taxon>
        <taxon>Actinomycetota</taxon>
        <taxon>Actinomycetes</taxon>
        <taxon>Propionibacteriales</taxon>
        <taxon>Nocardioidaceae</taxon>
        <taxon>Nocardioides</taxon>
    </lineage>
</organism>
<dbReference type="RefSeq" id="WP_305027597.1">
    <property type="nucleotide sequence ID" value="NZ_JAUQTA010000001.1"/>
</dbReference>
<sequence length="309" mass="33046">MSTTSSLETPGAPAAARAPEPIKAVPIRHYGQWATAVVVIAVVGGLAWSVGTNDAIQWNVVGDYMFRPEIFHGIGITLALTAFSMVAGVIGGILLAVMRLSGNPVLRTVSAGYLWIFRGTPVLVQIVIWFNLGLVFPTIGIGSFSASTNDLISPFGAALLALALNEAAYMAEIVRGGILSVDPGQTEAAHALGYSGPKTMRLIVLPQAMRVIVPPTGNEVITMLKTTALVYAIGAQDLFTEAYNFGSKNFTLFEMYLVASFWYLVMTTVLTTLQSRLEKKYAKGSHAVTTRTGGITRLFFLRNAEGGLR</sequence>
<evidence type="ECO:0000313" key="10">
    <source>
        <dbReference type="EMBL" id="MDO7868221.1"/>
    </source>
</evidence>
<keyword evidence="2 8" id="KW-0813">Transport</keyword>
<evidence type="ECO:0000256" key="3">
    <source>
        <dbReference type="ARBA" id="ARBA00022475"/>
    </source>
</evidence>
<evidence type="ECO:0000256" key="5">
    <source>
        <dbReference type="ARBA" id="ARBA00022970"/>
    </source>
</evidence>
<comment type="similarity">
    <text evidence="8">Belongs to the binding-protein-dependent transport system permease family.</text>
</comment>
<dbReference type="Pfam" id="PF00528">
    <property type="entry name" value="BPD_transp_1"/>
    <property type="match status" value="1"/>
</dbReference>
<comment type="subcellular location">
    <subcellularLocation>
        <location evidence="1 8">Cell membrane</location>
        <topology evidence="1 8">Multi-pass membrane protein</topology>
    </subcellularLocation>
</comment>
<evidence type="ECO:0000256" key="2">
    <source>
        <dbReference type="ARBA" id="ARBA00022448"/>
    </source>
</evidence>
<evidence type="ECO:0000256" key="7">
    <source>
        <dbReference type="ARBA" id="ARBA00023136"/>
    </source>
</evidence>
<evidence type="ECO:0000259" key="9">
    <source>
        <dbReference type="PROSITE" id="PS50928"/>
    </source>
</evidence>
<dbReference type="SUPFAM" id="SSF161098">
    <property type="entry name" value="MetI-like"/>
    <property type="match status" value="1"/>
</dbReference>
<keyword evidence="3" id="KW-1003">Cell membrane</keyword>
<evidence type="ECO:0000256" key="8">
    <source>
        <dbReference type="RuleBase" id="RU363032"/>
    </source>
</evidence>
<feature type="transmembrane region" description="Helical" evidence="8">
    <location>
        <begin position="70"/>
        <end position="97"/>
    </location>
</feature>
<name>A0ABT9B057_9ACTN</name>
<accession>A0ABT9B057</accession>
<gene>
    <name evidence="10" type="ORF">Q5722_07540</name>
</gene>
<feature type="transmembrane region" description="Helical" evidence="8">
    <location>
        <begin position="255"/>
        <end position="273"/>
    </location>
</feature>
<dbReference type="Proteomes" id="UP001233314">
    <property type="component" value="Unassembled WGS sequence"/>
</dbReference>
<dbReference type="PROSITE" id="PS50928">
    <property type="entry name" value="ABC_TM1"/>
    <property type="match status" value="1"/>
</dbReference>
<feature type="domain" description="ABC transmembrane type-1" evidence="9">
    <location>
        <begin position="74"/>
        <end position="274"/>
    </location>
</feature>
<dbReference type="CDD" id="cd06261">
    <property type="entry name" value="TM_PBP2"/>
    <property type="match status" value="1"/>
</dbReference>
<keyword evidence="4 8" id="KW-0812">Transmembrane</keyword>
<proteinExistence type="inferred from homology"/>
<keyword evidence="7 8" id="KW-0472">Membrane</keyword>
<dbReference type="PANTHER" id="PTHR30614:SF0">
    <property type="entry name" value="L-CYSTINE TRANSPORT SYSTEM PERMEASE PROTEIN TCYL"/>
    <property type="match status" value="1"/>
</dbReference>
<feature type="transmembrane region" description="Helical" evidence="8">
    <location>
        <begin position="30"/>
        <end position="50"/>
    </location>
</feature>